<dbReference type="FunFam" id="1.10.10.60:FF:000012">
    <property type="entry name" value="Metastasis-associated 1 family, member 3"/>
    <property type="match status" value="1"/>
</dbReference>
<dbReference type="GeneID" id="6997252"/>
<dbReference type="STRING" id="441375.B6AHZ4"/>
<feature type="domain" description="SANT" evidence="7">
    <location>
        <begin position="220"/>
        <end position="266"/>
    </location>
</feature>
<evidence type="ECO:0000256" key="3">
    <source>
        <dbReference type="ARBA" id="ARBA00022833"/>
    </source>
</evidence>
<reference evidence="8" key="1">
    <citation type="submission" date="2008-06" db="EMBL/GenBank/DDBJ databases">
        <authorList>
            <person name="Lorenzi H."/>
            <person name="Inman J."/>
            <person name="Miller J."/>
            <person name="Schobel S."/>
            <person name="Amedeo P."/>
            <person name="Caler E.V."/>
            <person name="da Silva J."/>
        </authorList>
    </citation>
    <scope>NUCLEOTIDE SEQUENCE [LARGE SCALE GENOMIC DNA]</scope>
    <source>
        <strain evidence="8">RN66</strain>
    </source>
</reference>
<dbReference type="SUPFAM" id="SSF46689">
    <property type="entry name" value="Homeodomain-like"/>
    <property type="match status" value="1"/>
</dbReference>
<dbReference type="InterPro" id="IPR040138">
    <property type="entry name" value="MIER/MTA"/>
</dbReference>
<keyword evidence="9" id="KW-1185">Reference proteome</keyword>
<dbReference type="GO" id="GO:0003714">
    <property type="term" value="F:transcription corepressor activity"/>
    <property type="evidence" value="ECO:0007669"/>
    <property type="project" value="TreeGrafter"/>
</dbReference>
<dbReference type="PROSITE" id="PS51293">
    <property type="entry name" value="SANT"/>
    <property type="match status" value="1"/>
</dbReference>
<dbReference type="OrthoDB" id="2193595at2759"/>
<keyword evidence="5" id="KW-0539">Nucleus</keyword>
<feature type="compositionally biased region" description="Polar residues" evidence="6">
    <location>
        <begin position="10"/>
        <end position="19"/>
    </location>
</feature>
<keyword evidence="1" id="KW-0479">Metal-binding</keyword>
<evidence type="ECO:0000256" key="4">
    <source>
        <dbReference type="ARBA" id="ARBA00023125"/>
    </source>
</evidence>
<proteinExistence type="predicted"/>
<dbReference type="GO" id="GO:0003677">
    <property type="term" value="F:DNA binding"/>
    <property type="evidence" value="ECO:0007669"/>
    <property type="project" value="UniProtKB-KW"/>
</dbReference>
<name>B6AHZ4_CRYMR</name>
<dbReference type="SMART" id="SM00717">
    <property type="entry name" value="SANT"/>
    <property type="match status" value="1"/>
</dbReference>
<dbReference type="Proteomes" id="UP000001460">
    <property type="component" value="Unassembled WGS sequence"/>
</dbReference>
<dbReference type="InterPro" id="IPR009057">
    <property type="entry name" value="Homeodomain-like_sf"/>
</dbReference>
<protein>
    <submittedName>
        <fullName evidence="8">Myb-like DNA-binding domain-containing protein</fullName>
    </submittedName>
</protein>
<gene>
    <name evidence="8" type="ORF">CMU_029090</name>
</gene>
<evidence type="ECO:0000256" key="5">
    <source>
        <dbReference type="ARBA" id="ARBA00023242"/>
    </source>
</evidence>
<dbReference type="GO" id="GO:0042826">
    <property type="term" value="F:histone deacetylase binding"/>
    <property type="evidence" value="ECO:0007669"/>
    <property type="project" value="TreeGrafter"/>
</dbReference>
<feature type="region of interest" description="Disordered" evidence="6">
    <location>
        <begin position="1"/>
        <end position="56"/>
    </location>
</feature>
<keyword evidence="3" id="KW-0862">Zinc</keyword>
<dbReference type="Pfam" id="PF00249">
    <property type="entry name" value="Myb_DNA-binding"/>
    <property type="match status" value="1"/>
</dbReference>
<keyword evidence="4" id="KW-0238">DNA-binding</keyword>
<dbReference type="eggNOG" id="KOG4167">
    <property type="taxonomic scope" value="Eukaryota"/>
</dbReference>
<dbReference type="AlphaFoldDB" id="B6AHZ4"/>
<dbReference type="VEuPathDB" id="CryptoDB:CMU_029090"/>
<keyword evidence="2" id="KW-0863">Zinc-finger</keyword>
<evidence type="ECO:0000313" key="9">
    <source>
        <dbReference type="Proteomes" id="UP000001460"/>
    </source>
</evidence>
<dbReference type="GO" id="GO:0008270">
    <property type="term" value="F:zinc ion binding"/>
    <property type="evidence" value="ECO:0007669"/>
    <property type="project" value="UniProtKB-KW"/>
</dbReference>
<accession>B6AHZ4</accession>
<dbReference type="PANTHER" id="PTHR10865">
    <property type="entry name" value="METASTASIS-ASSOCIATED PROTEIN AND MESODERM INDUCTION EARLY RESPONSE PROTEIN"/>
    <property type="match status" value="1"/>
</dbReference>
<dbReference type="RefSeq" id="XP_002142184.1">
    <property type="nucleotide sequence ID" value="XM_002142148.1"/>
</dbReference>
<dbReference type="PANTHER" id="PTHR10865:SF28">
    <property type="entry name" value="ELM2 DOMAIN-CONTAINING PROTEIN"/>
    <property type="match status" value="1"/>
</dbReference>
<dbReference type="GO" id="GO:0000122">
    <property type="term" value="P:negative regulation of transcription by RNA polymerase II"/>
    <property type="evidence" value="ECO:0007669"/>
    <property type="project" value="TreeGrafter"/>
</dbReference>
<dbReference type="Gene3D" id="1.10.10.60">
    <property type="entry name" value="Homeodomain-like"/>
    <property type="match status" value="1"/>
</dbReference>
<organism evidence="8 9">
    <name type="scientific">Cryptosporidium muris (strain RN66)</name>
    <dbReference type="NCBI Taxonomy" id="441375"/>
    <lineage>
        <taxon>Eukaryota</taxon>
        <taxon>Sar</taxon>
        <taxon>Alveolata</taxon>
        <taxon>Apicomplexa</taxon>
        <taxon>Conoidasida</taxon>
        <taxon>Coccidia</taxon>
        <taxon>Eucoccidiorida</taxon>
        <taxon>Eimeriorina</taxon>
        <taxon>Cryptosporidiidae</taxon>
        <taxon>Cryptosporidium</taxon>
    </lineage>
</organism>
<feature type="compositionally biased region" description="Polar residues" evidence="6">
    <location>
        <begin position="26"/>
        <end position="56"/>
    </location>
</feature>
<sequence length="283" mass="31765">MRRSGGKRGPSNSGASCRNKSGIARGNTQQSTPSSNESDNNPSQSPRVQTLQTSKINDLNQKIISEKGTDLNIDPTIKSEIEDPSLYIGSFQGPSYCHLPIPNTHNRKSIAQRKISKLESYLNLCEMFYFGNISDKSPSDLVQSLLIAHNMDSSTPPNYSSEDFPIANSSSKGHGKQLCKNPSSNNSNLSNINQTNAENIITPMDLLTHPLRAKCTIDLWGPKEVALFECGVCKYGKEFDKIQRIIKTKTTKEIVDFYYQVWKRTSRYKAWKENRQLSNYIMS</sequence>
<dbReference type="InterPro" id="IPR017884">
    <property type="entry name" value="SANT_dom"/>
</dbReference>
<evidence type="ECO:0000259" key="7">
    <source>
        <dbReference type="PROSITE" id="PS51293"/>
    </source>
</evidence>
<dbReference type="GO" id="GO:0005654">
    <property type="term" value="C:nucleoplasm"/>
    <property type="evidence" value="ECO:0007669"/>
    <property type="project" value="TreeGrafter"/>
</dbReference>
<evidence type="ECO:0000256" key="6">
    <source>
        <dbReference type="SAM" id="MobiDB-lite"/>
    </source>
</evidence>
<evidence type="ECO:0000313" key="8">
    <source>
        <dbReference type="EMBL" id="EEA07835.1"/>
    </source>
</evidence>
<evidence type="ECO:0000256" key="2">
    <source>
        <dbReference type="ARBA" id="ARBA00022771"/>
    </source>
</evidence>
<dbReference type="EMBL" id="DS989735">
    <property type="protein sequence ID" value="EEA07835.1"/>
    <property type="molecule type" value="Genomic_DNA"/>
</dbReference>
<evidence type="ECO:0000256" key="1">
    <source>
        <dbReference type="ARBA" id="ARBA00022723"/>
    </source>
</evidence>
<dbReference type="InterPro" id="IPR001005">
    <property type="entry name" value="SANT/Myb"/>
</dbReference>